<dbReference type="InterPro" id="IPR002550">
    <property type="entry name" value="CNNM"/>
</dbReference>
<evidence type="ECO:0000259" key="8">
    <source>
        <dbReference type="PROSITE" id="PS51846"/>
    </source>
</evidence>
<feature type="compositionally biased region" description="Basic and acidic residues" evidence="6">
    <location>
        <begin position="430"/>
        <end position="442"/>
    </location>
</feature>
<dbReference type="STRING" id="765440.A0A0C3FHX4"/>
<dbReference type="CDD" id="cd04590">
    <property type="entry name" value="CBS_pair_CorC_HlyC_assoc"/>
    <property type="match status" value="1"/>
</dbReference>
<dbReference type="InterPro" id="IPR044751">
    <property type="entry name" value="Ion_transp-like_CBS"/>
</dbReference>
<dbReference type="GO" id="GO:0005737">
    <property type="term" value="C:cytoplasm"/>
    <property type="evidence" value="ECO:0007669"/>
    <property type="project" value="TreeGrafter"/>
</dbReference>
<evidence type="ECO:0000256" key="3">
    <source>
        <dbReference type="ARBA" id="ARBA00022989"/>
    </source>
</evidence>
<feature type="compositionally biased region" description="Basic and acidic residues" evidence="6">
    <location>
        <begin position="405"/>
        <end position="420"/>
    </location>
</feature>
<proteinExistence type="predicted"/>
<evidence type="ECO:0000256" key="2">
    <source>
        <dbReference type="ARBA" id="ARBA00022692"/>
    </source>
</evidence>
<feature type="transmembrane region" description="Helical" evidence="7">
    <location>
        <begin position="50"/>
        <end position="72"/>
    </location>
</feature>
<dbReference type="Pfam" id="PF01595">
    <property type="entry name" value="CNNM"/>
    <property type="match status" value="1"/>
</dbReference>
<feature type="compositionally biased region" description="Low complexity" evidence="6">
    <location>
        <begin position="789"/>
        <end position="804"/>
    </location>
</feature>
<keyword evidence="4 5" id="KW-0472">Membrane</keyword>
<keyword evidence="3 5" id="KW-1133">Transmembrane helix</keyword>
<evidence type="ECO:0000256" key="4">
    <source>
        <dbReference type="ARBA" id="ARBA00023136"/>
    </source>
</evidence>
<evidence type="ECO:0000256" key="5">
    <source>
        <dbReference type="PROSITE-ProRule" id="PRU01193"/>
    </source>
</evidence>
<protein>
    <recommendedName>
        <fullName evidence="8">CNNM transmembrane domain-containing protein</fullName>
    </recommendedName>
</protein>
<dbReference type="FunFam" id="3.10.580.10:FF:000053">
    <property type="entry name" value="Unplaced genomic scaffold supercont1.12, whole genome shotgun sequence"/>
    <property type="match status" value="1"/>
</dbReference>
<comment type="subcellular location">
    <subcellularLocation>
        <location evidence="1">Membrane</location>
        <topology evidence="1">Multi-pass membrane protein</topology>
    </subcellularLocation>
</comment>
<dbReference type="PANTHER" id="PTHR12064:SF90">
    <property type="entry name" value="CNNM TRANSMEMBRANE DOMAIN-CONTAINING PROTEIN"/>
    <property type="match status" value="1"/>
</dbReference>
<dbReference type="EMBL" id="KN833010">
    <property type="protein sequence ID" value="KIM79381.1"/>
    <property type="molecule type" value="Genomic_DNA"/>
</dbReference>
<reference evidence="9 10" key="1">
    <citation type="submission" date="2014-04" db="EMBL/GenBank/DDBJ databases">
        <authorList>
            <consortium name="DOE Joint Genome Institute"/>
            <person name="Kuo A."/>
            <person name="Tarkka M."/>
            <person name="Buscot F."/>
            <person name="Kohler A."/>
            <person name="Nagy L.G."/>
            <person name="Floudas D."/>
            <person name="Copeland A."/>
            <person name="Barry K.W."/>
            <person name="Cichocki N."/>
            <person name="Veneault-Fourrey C."/>
            <person name="LaButti K."/>
            <person name="Lindquist E.A."/>
            <person name="Lipzen A."/>
            <person name="Lundell T."/>
            <person name="Morin E."/>
            <person name="Murat C."/>
            <person name="Sun H."/>
            <person name="Tunlid A."/>
            <person name="Henrissat B."/>
            <person name="Grigoriev I.V."/>
            <person name="Hibbett D.S."/>
            <person name="Martin F."/>
            <person name="Nordberg H.P."/>
            <person name="Cantor M.N."/>
            <person name="Hua S.X."/>
        </authorList>
    </citation>
    <scope>NUCLEOTIDE SEQUENCE [LARGE SCALE GENOMIC DNA]</scope>
    <source>
        <strain evidence="9 10">F 1598</strain>
    </source>
</reference>
<gene>
    <name evidence="9" type="ORF">PILCRDRAFT_823649</name>
</gene>
<feature type="compositionally biased region" description="Polar residues" evidence="6">
    <location>
        <begin position="614"/>
        <end position="627"/>
    </location>
</feature>
<evidence type="ECO:0000256" key="7">
    <source>
        <dbReference type="SAM" id="Phobius"/>
    </source>
</evidence>
<feature type="compositionally biased region" description="Basic and acidic residues" evidence="6">
    <location>
        <begin position="854"/>
        <end position="876"/>
    </location>
</feature>
<dbReference type="PANTHER" id="PTHR12064">
    <property type="entry name" value="METAL TRANSPORTER CNNM"/>
    <property type="match status" value="1"/>
</dbReference>
<dbReference type="HOGENOM" id="CLU_011310_2_0_1"/>
<organism evidence="9 10">
    <name type="scientific">Piloderma croceum (strain F 1598)</name>
    <dbReference type="NCBI Taxonomy" id="765440"/>
    <lineage>
        <taxon>Eukaryota</taxon>
        <taxon>Fungi</taxon>
        <taxon>Dikarya</taxon>
        <taxon>Basidiomycota</taxon>
        <taxon>Agaricomycotina</taxon>
        <taxon>Agaricomycetes</taxon>
        <taxon>Agaricomycetidae</taxon>
        <taxon>Atheliales</taxon>
        <taxon>Atheliaceae</taxon>
        <taxon>Piloderma</taxon>
    </lineage>
</organism>
<dbReference type="OrthoDB" id="5353557at2759"/>
<evidence type="ECO:0000256" key="1">
    <source>
        <dbReference type="ARBA" id="ARBA00004141"/>
    </source>
</evidence>
<feature type="region of interest" description="Disordered" evidence="6">
    <location>
        <begin position="388"/>
        <end position="489"/>
    </location>
</feature>
<evidence type="ECO:0000313" key="10">
    <source>
        <dbReference type="Proteomes" id="UP000054166"/>
    </source>
</evidence>
<dbReference type="GO" id="GO:0030026">
    <property type="term" value="P:intracellular manganese ion homeostasis"/>
    <property type="evidence" value="ECO:0007669"/>
    <property type="project" value="TreeGrafter"/>
</dbReference>
<dbReference type="AlphaFoldDB" id="A0A0C3FHX4"/>
<keyword evidence="2 5" id="KW-0812">Transmembrane</keyword>
<feature type="compositionally biased region" description="Polar residues" evidence="6">
    <location>
        <begin position="443"/>
        <end position="452"/>
    </location>
</feature>
<keyword evidence="10" id="KW-1185">Reference proteome</keyword>
<feature type="transmembrane region" description="Helical" evidence="7">
    <location>
        <begin position="135"/>
        <end position="155"/>
    </location>
</feature>
<dbReference type="InterPro" id="IPR046342">
    <property type="entry name" value="CBS_dom_sf"/>
</dbReference>
<sequence>MVPTPLRLTHSSRLVVLLYSFASRYVSSYFHPNDHLNIKRAEFEKHDTKFIVFACLIPVLVLLSGVFAGLTLGYMSLDETQLNVLSISGTPKQRLYANRIKPIRSNGHLLLVTLLLANMIVNESLPVISDPVLGGGVQSVVVSTVLIVIFAEIIPQSLCTRHGLYLGAKMAKPTQGLIYALGIIAWPVAKLLEWVLGPHHGIIYRRAELKELIAMHSSLSSHGGDLKNDTVTIIGATLDLQEKVVMQAMTPINEVFMLSIDSKLDYELLKKICMTGHSRVPVYEEVDVPIQQGKRHNNGGEKAQKAKKIVGILLVKQCVLLDPKDAVPLRKLPLNKVPFVPKNMPLLGILDKFQEGRSHMAIVSRISVEKAASVKKVVKRGLTQRLRDRVGMGESDSSDEEEGEVREKEKEKGEREKSMEDEFDDMDGEATLKGDPIIEHDYATSNSSNNGAGTREKGVSFSSVRGRGRTGKGKNGYGDTRQQQQQQQQNVDLEMGIVEDKNKKRNSFVHLPFAVAGLEQSMPADAVLAKEGAEEFLQGIDPAVMPLGIITLEDVLEELIGEEIYDEFDPEGGQASYVPPEIHHQQQQQQHHHQPHIHGVNLGPSILRKKESAPQLSPTKDTHSPLTATGAVEPPGTKSLTTTPVLKPIALKGLSFITNRSRSAPPTPRDQKLSMSVPGSPPRTTSPLVAELASLQITPLTAALEGAGEVTGQGPSIVVEQAIDSPTPPTVLAEGHEAVDTAKSKLGGLVPPASAVPGSVVASRSGSPAPSLEAILLDRKRRLAAAGAQSSQSTIPISSPIPTTEIRPSNPRMATPSMKGTRFKSSPLGGFDRHGVVVAEQVKAGIRSQDVSQEDVRIPDDKDKVGPDKMEDGNGS</sequence>
<dbReference type="SUPFAM" id="SSF54631">
    <property type="entry name" value="CBS-domain pair"/>
    <property type="match status" value="1"/>
</dbReference>
<dbReference type="GO" id="GO:0010960">
    <property type="term" value="P:magnesium ion homeostasis"/>
    <property type="evidence" value="ECO:0007669"/>
    <property type="project" value="InterPro"/>
</dbReference>
<dbReference type="Gene3D" id="3.10.580.10">
    <property type="entry name" value="CBS-domain"/>
    <property type="match status" value="2"/>
</dbReference>
<name>A0A0C3FHX4_PILCF</name>
<feature type="domain" description="CNNM transmembrane" evidence="8">
    <location>
        <begin position="46"/>
        <end position="230"/>
    </location>
</feature>
<accession>A0A0C3FHX4</accession>
<feature type="region of interest" description="Disordered" evidence="6">
    <location>
        <begin position="785"/>
        <end position="831"/>
    </location>
</feature>
<dbReference type="InterPro" id="IPR045095">
    <property type="entry name" value="ACDP"/>
</dbReference>
<dbReference type="GO" id="GO:0016020">
    <property type="term" value="C:membrane"/>
    <property type="evidence" value="ECO:0007669"/>
    <property type="project" value="UniProtKB-SubCell"/>
</dbReference>
<dbReference type="Proteomes" id="UP000054166">
    <property type="component" value="Unassembled WGS sequence"/>
</dbReference>
<feature type="transmembrane region" description="Helical" evidence="7">
    <location>
        <begin position="176"/>
        <end position="196"/>
    </location>
</feature>
<dbReference type="InParanoid" id="A0A0C3FHX4"/>
<feature type="region of interest" description="Disordered" evidence="6">
    <location>
        <begin position="844"/>
        <end position="876"/>
    </location>
</feature>
<dbReference type="PROSITE" id="PS51846">
    <property type="entry name" value="CNNM"/>
    <property type="match status" value="1"/>
</dbReference>
<feature type="region of interest" description="Disordered" evidence="6">
    <location>
        <begin position="657"/>
        <end position="685"/>
    </location>
</feature>
<evidence type="ECO:0000256" key="6">
    <source>
        <dbReference type="SAM" id="MobiDB-lite"/>
    </source>
</evidence>
<reference evidence="10" key="2">
    <citation type="submission" date="2015-01" db="EMBL/GenBank/DDBJ databases">
        <title>Evolutionary Origins and Diversification of the Mycorrhizal Mutualists.</title>
        <authorList>
            <consortium name="DOE Joint Genome Institute"/>
            <consortium name="Mycorrhizal Genomics Consortium"/>
            <person name="Kohler A."/>
            <person name="Kuo A."/>
            <person name="Nagy L.G."/>
            <person name="Floudas D."/>
            <person name="Copeland A."/>
            <person name="Barry K.W."/>
            <person name="Cichocki N."/>
            <person name="Veneault-Fourrey C."/>
            <person name="LaButti K."/>
            <person name="Lindquist E.A."/>
            <person name="Lipzen A."/>
            <person name="Lundell T."/>
            <person name="Morin E."/>
            <person name="Murat C."/>
            <person name="Riley R."/>
            <person name="Ohm R."/>
            <person name="Sun H."/>
            <person name="Tunlid A."/>
            <person name="Henrissat B."/>
            <person name="Grigoriev I.V."/>
            <person name="Hibbett D.S."/>
            <person name="Martin F."/>
        </authorList>
    </citation>
    <scope>NUCLEOTIDE SEQUENCE [LARGE SCALE GENOMIC DNA]</scope>
    <source>
        <strain evidence="10">F 1598</strain>
    </source>
</reference>
<evidence type="ECO:0000313" key="9">
    <source>
        <dbReference type="EMBL" id="KIM79381.1"/>
    </source>
</evidence>
<feature type="region of interest" description="Disordered" evidence="6">
    <location>
        <begin position="567"/>
        <end position="644"/>
    </location>
</feature>